<keyword evidence="4 6" id="KW-0067">ATP-binding</keyword>
<dbReference type="Pfam" id="PF00400">
    <property type="entry name" value="WD40"/>
    <property type="match status" value="6"/>
</dbReference>
<dbReference type="InterPro" id="IPR017441">
    <property type="entry name" value="Protein_kinase_ATP_BS"/>
</dbReference>
<dbReference type="InterPro" id="IPR036322">
    <property type="entry name" value="WD40_repeat_dom_sf"/>
</dbReference>
<dbReference type="PROSITE" id="PS00107">
    <property type="entry name" value="PROTEIN_KINASE_ATP"/>
    <property type="match status" value="1"/>
</dbReference>
<feature type="region of interest" description="Disordered" evidence="7">
    <location>
        <begin position="286"/>
        <end position="324"/>
    </location>
</feature>
<sequence length="683" mass="71379">MDSLQPGDPAKVGDYLLLGRLGRGGMGQVYLGRSRAGLRVAVKLIHAQYADDPDFRRRFSREVEAARRVGGHYTAQVIDADPGADPPWMVTAYVDGPSLYDAVDTIGPLPPDTVQTLGACLAEGLAAIHKCGLVHRDLKPGNIVLAADVPRIIDFGIARALGSRGMTTHGRVLGTYAYMSPEQARAWPTGPASDIFSLGSVLAYAAVGHPPFGRKDDSELLERIIDGSPDLTGVHESLRGLIEACLQKSPADRVTVTEILERLEAADTREWPPPVIASLIRARAAQSEGQSPPAFPRPVPHHETLTPPGQIPGAASPRGVGATPPDASFPPFNAGFAPQGPRSPAIPAAIRRRTLLFAGGIGAAALTVVGAPVVVALARSDEEKSPRGGSTAPSDPNQLTGHKASVTSVAFSPDGKTLASASADHTIRVWDTVSRKARASLTGHTAGVTSVAFSPDWKTLASGSADRTIRFWDLRSSTTKATLAGHTGPVTSVDFSPDGGFLASGSTDQTGRLWNVATGQNTATLRKRPVTVNFVAFGPDGTVLMTAYADNTVGFWRTAKPGEDPGVLTINDISSVNGLAVSRGLIAIGATPGIVSLWDGEKSVPPPLRTTSPVNAIAFHPDATRLAVGTSGGTILLWDTKKHQVVGAPFTGHSDAITSVAFSPDGKLLASGSADKTIRLWNT</sequence>
<evidence type="ECO:0000256" key="4">
    <source>
        <dbReference type="ARBA" id="ARBA00022840"/>
    </source>
</evidence>
<name>A0ABW0ZN94_9ACTN</name>
<dbReference type="PRINTS" id="PR00320">
    <property type="entry name" value="GPROTEINBRPT"/>
</dbReference>
<feature type="repeat" description="WD" evidence="5">
    <location>
        <begin position="525"/>
        <end position="556"/>
    </location>
</feature>
<keyword evidence="9" id="KW-0723">Serine/threonine-protein kinase</keyword>
<evidence type="ECO:0000256" key="3">
    <source>
        <dbReference type="ARBA" id="ARBA00022741"/>
    </source>
</evidence>
<dbReference type="SMART" id="SM00220">
    <property type="entry name" value="S_TKc"/>
    <property type="match status" value="1"/>
</dbReference>
<protein>
    <submittedName>
        <fullName evidence="9">WD40 repeat domain-containing serine/threonine protein kinase</fullName>
    </submittedName>
</protein>
<dbReference type="InterPro" id="IPR015943">
    <property type="entry name" value="WD40/YVTN_repeat-like_dom_sf"/>
</dbReference>
<dbReference type="SUPFAM" id="SSF56112">
    <property type="entry name" value="Protein kinase-like (PK-like)"/>
    <property type="match status" value="1"/>
</dbReference>
<dbReference type="Pfam" id="PF00069">
    <property type="entry name" value="Pkinase"/>
    <property type="match status" value="1"/>
</dbReference>
<dbReference type="PROSITE" id="PS50011">
    <property type="entry name" value="PROTEIN_KINASE_DOM"/>
    <property type="match status" value="1"/>
</dbReference>
<dbReference type="CDD" id="cd00200">
    <property type="entry name" value="WD40"/>
    <property type="match status" value="1"/>
</dbReference>
<proteinExistence type="predicted"/>
<feature type="region of interest" description="Disordered" evidence="7">
    <location>
        <begin position="381"/>
        <end position="401"/>
    </location>
</feature>
<dbReference type="SUPFAM" id="SSF50978">
    <property type="entry name" value="WD40 repeat-like"/>
    <property type="match status" value="1"/>
</dbReference>
<dbReference type="InterPro" id="IPR008271">
    <property type="entry name" value="Ser/Thr_kinase_AS"/>
</dbReference>
<gene>
    <name evidence="9" type="ORF">ACFPZN_03495</name>
</gene>
<keyword evidence="9" id="KW-0418">Kinase</keyword>
<dbReference type="CDD" id="cd14014">
    <property type="entry name" value="STKc_PknB_like"/>
    <property type="match status" value="1"/>
</dbReference>
<feature type="repeat" description="WD" evidence="5">
    <location>
        <begin position="483"/>
        <end position="524"/>
    </location>
</feature>
<dbReference type="PROSITE" id="PS50294">
    <property type="entry name" value="WD_REPEATS_REGION"/>
    <property type="match status" value="4"/>
</dbReference>
<dbReference type="PROSITE" id="PS00108">
    <property type="entry name" value="PROTEIN_KINASE_ST"/>
    <property type="match status" value="1"/>
</dbReference>
<feature type="domain" description="Protein kinase" evidence="8">
    <location>
        <begin position="15"/>
        <end position="272"/>
    </location>
</feature>
<keyword evidence="3 6" id="KW-0547">Nucleotide-binding</keyword>
<dbReference type="InterPro" id="IPR000719">
    <property type="entry name" value="Prot_kinase_dom"/>
</dbReference>
<feature type="repeat" description="WD" evidence="5">
    <location>
        <begin position="399"/>
        <end position="440"/>
    </location>
</feature>
<dbReference type="RefSeq" id="WP_378280050.1">
    <property type="nucleotide sequence ID" value="NZ_JBHSON010000004.1"/>
</dbReference>
<evidence type="ECO:0000313" key="10">
    <source>
        <dbReference type="Proteomes" id="UP001596074"/>
    </source>
</evidence>
<feature type="binding site" evidence="6">
    <location>
        <position position="43"/>
    </location>
    <ligand>
        <name>ATP</name>
        <dbReference type="ChEBI" id="CHEBI:30616"/>
    </ligand>
</feature>
<keyword evidence="10" id="KW-1185">Reference proteome</keyword>
<dbReference type="InterPro" id="IPR019775">
    <property type="entry name" value="WD40_repeat_CS"/>
</dbReference>
<accession>A0ABW0ZN94</accession>
<keyword evidence="9" id="KW-0808">Transferase</keyword>
<feature type="repeat" description="WD" evidence="5">
    <location>
        <begin position="441"/>
        <end position="482"/>
    </location>
</feature>
<dbReference type="InterPro" id="IPR011009">
    <property type="entry name" value="Kinase-like_dom_sf"/>
</dbReference>
<dbReference type="PROSITE" id="PS00678">
    <property type="entry name" value="WD_REPEATS_1"/>
    <property type="match status" value="2"/>
</dbReference>
<comment type="caution">
    <text evidence="9">The sequence shown here is derived from an EMBL/GenBank/DDBJ whole genome shotgun (WGS) entry which is preliminary data.</text>
</comment>
<dbReference type="InterPro" id="IPR001680">
    <property type="entry name" value="WD40_rpt"/>
</dbReference>
<dbReference type="SMART" id="SM00320">
    <property type="entry name" value="WD40"/>
    <property type="match status" value="7"/>
</dbReference>
<evidence type="ECO:0000313" key="9">
    <source>
        <dbReference type="EMBL" id="MFC5744676.1"/>
    </source>
</evidence>
<evidence type="ECO:0000256" key="5">
    <source>
        <dbReference type="PROSITE-ProRule" id="PRU00221"/>
    </source>
</evidence>
<dbReference type="GO" id="GO:0004674">
    <property type="term" value="F:protein serine/threonine kinase activity"/>
    <property type="evidence" value="ECO:0007669"/>
    <property type="project" value="UniProtKB-KW"/>
</dbReference>
<evidence type="ECO:0000256" key="6">
    <source>
        <dbReference type="PROSITE-ProRule" id="PRU10141"/>
    </source>
</evidence>
<dbReference type="EMBL" id="JBHSON010000004">
    <property type="protein sequence ID" value="MFC5744676.1"/>
    <property type="molecule type" value="Genomic_DNA"/>
</dbReference>
<dbReference type="PANTHER" id="PTHR19848">
    <property type="entry name" value="WD40 REPEAT PROTEIN"/>
    <property type="match status" value="1"/>
</dbReference>
<reference evidence="10" key="1">
    <citation type="journal article" date="2019" name="Int. J. Syst. Evol. Microbiol.">
        <title>The Global Catalogue of Microorganisms (GCM) 10K type strain sequencing project: providing services to taxonomists for standard genome sequencing and annotation.</title>
        <authorList>
            <consortium name="The Broad Institute Genomics Platform"/>
            <consortium name="The Broad Institute Genome Sequencing Center for Infectious Disease"/>
            <person name="Wu L."/>
            <person name="Ma J."/>
        </authorList>
    </citation>
    <scope>NUCLEOTIDE SEQUENCE [LARGE SCALE GENOMIC DNA]</scope>
    <source>
        <strain evidence="10">KCTC 42087</strain>
    </source>
</reference>
<keyword evidence="2" id="KW-0677">Repeat</keyword>
<feature type="compositionally biased region" description="Polar residues" evidence="7">
    <location>
        <begin position="391"/>
        <end position="401"/>
    </location>
</feature>
<dbReference type="PANTHER" id="PTHR19848:SF8">
    <property type="entry name" value="F-BOX AND WD REPEAT DOMAIN CONTAINING 7"/>
    <property type="match status" value="1"/>
</dbReference>
<dbReference type="Gene3D" id="2.130.10.10">
    <property type="entry name" value="YVTN repeat-like/Quinoprotein amine dehydrogenase"/>
    <property type="match status" value="3"/>
</dbReference>
<feature type="repeat" description="WD" evidence="5">
    <location>
        <begin position="650"/>
        <end position="683"/>
    </location>
</feature>
<dbReference type="Proteomes" id="UP001596074">
    <property type="component" value="Unassembled WGS sequence"/>
</dbReference>
<dbReference type="PROSITE" id="PS50082">
    <property type="entry name" value="WD_REPEATS_2"/>
    <property type="match status" value="6"/>
</dbReference>
<evidence type="ECO:0000259" key="8">
    <source>
        <dbReference type="PROSITE" id="PS50011"/>
    </source>
</evidence>
<dbReference type="InterPro" id="IPR020472">
    <property type="entry name" value="WD40_PAC1"/>
</dbReference>
<evidence type="ECO:0000256" key="7">
    <source>
        <dbReference type="SAM" id="MobiDB-lite"/>
    </source>
</evidence>
<organism evidence="9 10">
    <name type="scientific">Actinomadura rugatobispora</name>
    <dbReference type="NCBI Taxonomy" id="1994"/>
    <lineage>
        <taxon>Bacteria</taxon>
        <taxon>Bacillati</taxon>
        <taxon>Actinomycetota</taxon>
        <taxon>Actinomycetes</taxon>
        <taxon>Streptosporangiales</taxon>
        <taxon>Thermomonosporaceae</taxon>
        <taxon>Actinomadura</taxon>
    </lineage>
</organism>
<keyword evidence="1 5" id="KW-0853">WD repeat</keyword>
<evidence type="ECO:0000256" key="1">
    <source>
        <dbReference type="ARBA" id="ARBA00022574"/>
    </source>
</evidence>
<evidence type="ECO:0000256" key="2">
    <source>
        <dbReference type="ARBA" id="ARBA00022737"/>
    </source>
</evidence>
<dbReference type="Gene3D" id="1.10.510.10">
    <property type="entry name" value="Transferase(Phosphotransferase) domain 1"/>
    <property type="match status" value="1"/>
</dbReference>
<dbReference type="Gene3D" id="3.30.200.20">
    <property type="entry name" value="Phosphorylase Kinase, domain 1"/>
    <property type="match status" value="1"/>
</dbReference>
<feature type="repeat" description="WD" evidence="5">
    <location>
        <begin position="611"/>
        <end position="648"/>
    </location>
</feature>